<feature type="chain" id="PRO_5022953788" evidence="2">
    <location>
        <begin position="23"/>
        <end position="222"/>
    </location>
</feature>
<evidence type="ECO:0000256" key="2">
    <source>
        <dbReference type="SAM" id="SignalP"/>
    </source>
</evidence>
<evidence type="ECO:0000313" key="3">
    <source>
        <dbReference type="EMBL" id="VVC45968.1"/>
    </source>
</evidence>
<dbReference type="AlphaFoldDB" id="A0A5E4NLY2"/>
<evidence type="ECO:0000313" key="4">
    <source>
        <dbReference type="Proteomes" id="UP000325440"/>
    </source>
</evidence>
<keyword evidence="2" id="KW-0732">Signal</keyword>
<accession>A0A5E4NLY2</accession>
<feature type="compositionally biased region" description="Low complexity" evidence="1">
    <location>
        <begin position="181"/>
        <end position="202"/>
    </location>
</feature>
<sequence length="222" mass="25938">MNGIKQLILVLSCLLYVFQVESSDEHDDKHEGINQIALGDENEELTPLAGHLIYEWWSSIPLDYMKYRENGKKDHSGEHDKNSKENTSSDHSLQNKIFKDQITEKGLKLLRDWWLEMPIFQVSKTKFTPQMYKDYINKGELPDYMKNNDNSNAIVPVPVIPRSRSSSFRNNYPYRPDYLQEAPYPANEEYPYNPSSSSYYDDQPPPRIIKADTDEKINTVDH</sequence>
<reference evidence="3 4" key="1">
    <citation type="submission" date="2019-08" db="EMBL/GenBank/DDBJ databases">
        <authorList>
            <person name="Alioto T."/>
            <person name="Alioto T."/>
            <person name="Gomez Garrido J."/>
        </authorList>
    </citation>
    <scope>NUCLEOTIDE SEQUENCE [LARGE SCALE GENOMIC DNA]</scope>
</reference>
<evidence type="ECO:0000256" key="1">
    <source>
        <dbReference type="SAM" id="MobiDB-lite"/>
    </source>
</evidence>
<feature type="signal peptide" evidence="2">
    <location>
        <begin position="1"/>
        <end position="22"/>
    </location>
</feature>
<feature type="region of interest" description="Disordered" evidence="1">
    <location>
        <begin position="174"/>
        <end position="222"/>
    </location>
</feature>
<organism evidence="3 4">
    <name type="scientific">Cinara cedri</name>
    <dbReference type="NCBI Taxonomy" id="506608"/>
    <lineage>
        <taxon>Eukaryota</taxon>
        <taxon>Metazoa</taxon>
        <taxon>Ecdysozoa</taxon>
        <taxon>Arthropoda</taxon>
        <taxon>Hexapoda</taxon>
        <taxon>Insecta</taxon>
        <taxon>Pterygota</taxon>
        <taxon>Neoptera</taxon>
        <taxon>Paraneoptera</taxon>
        <taxon>Hemiptera</taxon>
        <taxon>Sternorrhyncha</taxon>
        <taxon>Aphidomorpha</taxon>
        <taxon>Aphidoidea</taxon>
        <taxon>Aphididae</taxon>
        <taxon>Lachninae</taxon>
        <taxon>Cinara</taxon>
    </lineage>
</organism>
<proteinExistence type="predicted"/>
<gene>
    <name evidence="3" type="ORF">CINCED_3A017552</name>
</gene>
<name>A0A5E4NLY2_9HEMI</name>
<keyword evidence="4" id="KW-1185">Reference proteome</keyword>
<feature type="compositionally biased region" description="Basic and acidic residues" evidence="1">
    <location>
        <begin position="209"/>
        <end position="222"/>
    </location>
</feature>
<dbReference type="EMBL" id="CABPRJ010002424">
    <property type="protein sequence ID" value="VVC45968.1"/>
    <property type="molecule type" value="Genomic_DNA"/>
</dbReference>
<feature type="compositionally biased region" description="Basic and acidic residues" evidence="1">
    <location>
        <begin position="71"/>
        <end position="88"/>
    </location>
</feature>
<dbReference type="Proteomes" id="UP000325440">
    <property type="component" value="Unassembled WGS sequence"/>
</dbReference>
<protein>
    <submittedName>
        <fullName evidence="3">Uncharacterized protein</fullName>
    </submittedName>
</protein>
<feature type="region of interest" description="Disordered" evidence="1">
    <location>
        <begin position="71"/>
        <end position="92"/>
    </location>
</feature>